<evidence type="ECO:0000256" key="5">
    <source>
        <dbReference type="ARBA" id="ARBA00023288"/>
    </source>
</evidence>
<dbReference type="GO" id="GO:0005525">
    <property type="term" value="F:GTP binding"/>
    <property type="evidence" value="ECO:0007669"/>
    <property type="project" value="UniProtKB-KW"/>
</dbReference>
<evidence type="ECO:0000256" key="10">
    <source>
        <dbReference type="ARBA" id="ARBA00055320"/>
    </source>
</evidence>
<keyword evidence="5" id="KW-0449">Lipoprotein</keyword>
<dbReference type="NCBIfam" id="TIGR00231">
    <property type="entry name" value="small_GTP"/>
    <property type="match status" value="1"/>
</dbReference>
<dbReference type="PRINTS" id="PR00449">
    <property type="entry name" value="RASTRNSFRMNG"/>
</dbReference>
<evidence type="ECO:0000256" key="1">
    <source>
        <dbReference type="ARBA" id="ARBA00006270"/>
    </source>
</evidence>
<dbReference type="SMART" id="SM00176">
    <property type="entry name" value="RAN"/>
    <property type="match status" value="1"/>
</dbReference>
<name>A0AA85GE44_9TREM</name>
<dbReference type="InterPro" id="IPR027417">
    <property type="entry name" value="P-loop_NTPase"/>
</dbReference>
<dbReference type="GO" id="GO:0003924">
    <property type="term" value="F:GTPase activity"/>
    <property type="evidence" value="ECO:0007669"/>
    <property type="project" value="InterPro"/>
</dbReference>
<dbReference type="SMART" id="SM00173">
    <property type="entry name" value="RAS"/>
    <property type="match status" value="1"/>
</dbReference>
<dbReference type="FunFam" id="3.40.50.300:FF:000067">
    <property type="entry name" value="ras-related protein RABA1f"/>
    <property type="match status" value="1"/>
</dbReference>
<dbReference type="PROSITE" id="PS51419">
    <property type="entry name" value="RAB"/>
    <property type="match status" value="1"/>
</dbReference>
<dbReference type="Proteomes" id="UP000050792">
    <property type="component" value="Unassembled WGS sequence"/>
</dbReference>
<sequence>MYGGSISGEDDKYDYLFKVVLTGDSGVGKSNLLSRFTRNEFNLESKSTIGVEFATKSVEIDGRTIKAQIWDTAGQERYRAITAAYYRGAVGALLVYDITKRETFNNLEHWLLELRGHAEPDIVIMLVGNKCDLRHLRTILTEDAKLWAERHGLFFMETSALESTGVENAFYSILRTIFEAVRSHPPASNVDMKMSPYNNQPIVSPNIDSSKSGRRLLLDNLSSLWPDSKKVIIDKCALVSHTDNDDDNVARYLAITVRGHASRSMSERVSLGALCLVKCTSSSIEMMSVVSDVSATCLTSHPSKPWLAVGLKNGTGWSLINNSNLKIPGSDLC</sequence>
<evidence type="ECO:0000256" key="2">
    <source>
        <dbReference type="ARBA" id="ARBA00022741"/>
    </source>
</evidence>
<dbReference type="SMART" id="SM00175">
    <property type="entry name" value="RAB"/>
    <property type="match status" value="1"/>
</dbReference>
<evidence type="ECO:0000313" key="13">
    <source>
        <dbReference type="WBParaSite" id="SRDH1_95100.1"/>
    </source>
</evidence>
<protein>
    <recommendedName>
        <fullName evidence="9">Ras-related protein Rab-25</fullName>
    </recommendedName>
</protein>
<proteinExistence type="inferred from homology"/>
<reference evidence="13" key="2">
    <citation type="submission" date="2023-11" db="UniProtKB">
        <authorList>
            <consortium name="WormBaseParasite"/>
        </authorList>
    </citation>
    <scope>IDENTIFICATION</scope>
</reference>
<dbReference type="GO" id="GO:0031260">
    <property type="term" value="C:pseudopodium membrane"/>
    <property type="evidence" value="ECO:0007669"/>
    <property type="project" value="UniProtKB-SubCell"/>
</dbReference>
<keyword evidence="6" id="KW-0636">Prenylation</keyword>
<comment type="subcellular location">
    <subcellularLocation>
        <location evidence="7">Cell projection</location>
        <location evidence="7">Pseudopodium membrane</location>
    </subcellularLocation>
    <subcellularLocation>
        <location evidence="8">Endomembrane system</location>
        <topology evidence="8">Lipid-anchor</topology>
    </subcellularLocation>
</comment>
<dbReference type="GO" id="GO:0012505">
    <property type="term" value="C:endomembrane system"/>
    <property type="evidence" value="ECO:0007669"/>
    <property type="project" value="UniProtKB-SubCell"/>
</dbReference>
<dbReference type="WBParaSite" id="SRDH1_95100.1">
    <property type="protein sequence ID" value="SRDH1_95100.1"/>
    <property type="gene ID" value="SRDH1_95100"/>
</dbReference>
<dbReference type="InterPro" id="IPR001806">
    <property type="entry name" value="Small_GTPase"/>
</dbReference>
<evidence type="ECO:0000256" key="11">
    <source>
        <dbReference type="ARBA" id="ARBA00064728"/>
    </source>
</evidence>
<organism evidence="12 13">
    <name type="scientific">Schistosoma rodhaini</name>
    <dbReference type="NCBI Taxonomy" id="6188"/>
    <lineage>
        <taxon>Eukaryota</taxon>
        <taxon>Metazoa</taxon>
        <taxon>Spiralia</taxon>
        <taxon>Lophotrochozoa</taxon>
        <taxon>Platyhelminthes</taxon>
        <taxon>Trematoda</taxon>
        <taxon>Digenea</taxon>
        <taxon>Strigeidida</taxon>
        <taxon>Schistosomatoidea</taxon>
        <taxon>Schistosomatidae</taxon>
        <taxon>Schistosoma</taxon>
    </lineage>
</organism>
<dbReference type="PROSITE" id="PS51421">
    <property type="entry name" value="RAS"/>
    <property type="match status" value="1"/>
</dbReference>
<keyword evidence="4" id="KW-0472">Membrane</keyword>
<reference evidence="12" key="1">
    <citation type="submission" date="2022-06" db="EMBL/GenBank/DDBJ databases">
        <authorList>
            <person name="Berger JAMES D."/>
            <person name="Berger JAMES D."/>
        </authorList>
    </citation>
    <scope>NUCLEOTIDE SEQUENCE [LARGE SCALE GENOMIC DNA]</scope>
</reference>
<accession>A0AA85GE44</accession>
<comment type="function">
    <text evidence="10">The small GTPases Rab are key regulators of intracellular membrane trafficking, from the formation of transport vesicles to their fusion with membranes. Rabs cycle between an inactive GDP-bound form and an active GTP-bound form that is able to recruit to membranes different set of downstream effectors directly responsible for vesicle formation, movement, tethering and fusion. RAB25 regulates epithelial cell differentiation, proliferation and survival, thereby playing key roles in tumorigenesis. Promotes invasive migration of cells in which it functions to localize and maintain integrin alpha-V/beta-1 at the tips of extending pseudopodia. Involved in the regulation of epithelial morphogenesis through the control of CLDN4 expression and localization at tight junctions. May selectively regulate the apical recycling pathway. Together with MYO5B regulates transcytosis.</text>
</comment>
<evidence type="ECO:0000256" key="7">
    <source>
        <dbReference type="ARBA" id="ARBA00037836"/>
    </source>
</evidence>
<evidence type="ECO:0000256" key="3">
    <source>
        <dbReference type="ARBA" id="ARBA00023134"/>
    </source>
</evidence>
<dbReference type="CDD" id="cd01868">
    <property type="entry name" value="Rab11_like"/>
    <property type="match status" value="1"/>
</dbReference>
<keyword evidence="3" id="KW-0342">GTP-binding</keyword>
<dbReference type="AlphaFoldDB" id="A0AA85GE44"/>
<comment type="similarity">
    <text evidence="1">Belongs to the small GTPase superfamily. Rab family.</text>
</comment>
<evidence type="ECO:0000256" key="9">
    <source>
        <dbReference type="ARBA" id="ARBA00039508"/>
    </source>
</evidence>
<evidence type="ECO:0000256" key="8">
    <source>
        <dbReference type="ARBA" id="ARBA00037868"/>
    </source>
</evidence>
<keyword evidence="12" id="KW-1185">Reference proteome</keyword>
<dbReference type="InterPro" id="IPR050209">
    <property type="entry name" value="Rab_GTPases_membrane_traffic"/>
</dbReference>
<keyword evidence="2" id="KW-0547">Nucleotide-binding</keyword>
<dbReference type="SUPFAM" id="SSF52540">
    <property type="entry name" value="P-loop containing nucleoside triphosphate hydrolases"/>
    <property type="match status" value="1"/>
</dbReference>
<dbReference type="Gene3D" id="3.40.50.300">
    <property type="entry name" value="P-loop containing nucleotide triphosphate hydrolases"/>
    <property type="match status" value="1"/>
</dbReference>
<dbReference type="Pfam" id="PF00071">
    <property type="entry name" value="Ras"/>
    <property type="match status" value="1"/>
</dbReference>
<evidence type="ECO:0000256" key="6">
    <source>
        <dbReference type="ARBA" id="ARBA00023289"/>
    </source>
</evidence>
<dbReference type="PANTHER" id="PTHR47979">
    <property type="entry name" value="DRAB11-RELATED"/>
    <property type="match status" value="1"/>
</dbReference>
<evidence type="ECO:0000256" key="4">
    <source>
        <dbReference type="ARBA" id="ARBA00023136"/>
    </source>
</evidence>
<dbReference type="InterPro" id="IPR005225">
    <property type="entry name" value="Small_GTP-bd"/>
</dbReference>
<evidence type="ECO:0000313" key="12">
    <source>
        <dbReference type="Proteomes" id="UP000050792"/>
    </source>
</evidence>
<comment type="subunit">
    <text evidence="11">Interacts (GTP-bound form) with RAB11FIP1, RAB11FIP2, RAB11FIP3 and RAB11FIP4. Interacts (via the hypervariable C-terminal region) with ITGB1 (via the cytoplasmic region); the interaction is GTP-dependent. Interacts with ITGAV. Associates with the integrin alpha-V/beta-1 heterodimer. Interacts with VPS33B.</text>
</comment>
<dbReference type="SMART" id="SM00174">
    <property type="entry name" value="RHO"/>
    <property type="match status" value="1"/>
</dbReference>